<dbReference type="PANTHER" id="PTHR46060:SF1">
    <property type="entry name" value="MARINER MOS1 TRANSPOSASE-LIKE PROTEIN"/>
    <property type="match status" value="1"/>
</dbReference>
<dbReference type="Proteomes" id="UP001235939">
    <property type="component" value="Chromosome 02"/>
</dbReference>
<name>A0ABY6K8H4_9ARAC</name>
<protein>
    <submittedName>
        <fullName evidence="2">Uncharacterized protein</fullName>
    </submittedName>
</protein>
<evidence type="ECO:0000313" key="2">
    <source>
        <dbReference type="EMBL" id="UYV64007.1"/>
    </source>
</evidence>
<sequence>MKTLRRHKVAQAVQGRSVRSESRSGRPSTSWTDDNVTRVRDLLNKDRRMSVSWMSEQLNFPKTDVNRIVSEDLTMRKIFTKLETKVLSNAQKQQRVEVCNELLELCE</sequence>
<evidence type="ECO:0000313" key="3">
    <source>
        <dbReference type="Proteomes" id="UP001235939"/>
    </source>
</evidence>
<feature type="region of interest" description="Disordered" evidence="1">
    <location>
        <begin position="1"/>
        <end position="35"/>
    </location>
</feature>
<accession>A0ABY6K8H4</accession>
<dbReference type="InterPro" id="IPR052709">
    <property type="entry name" value="Transposase-MT_Hybrid"/>
</dbReference>
<dbReference type="PANTHER" id="PTHR46060">
    <property type="entry name" value="MARINER MOS1 TRANSPOSASE-LIKE PROTEIN"/>
    <property type="match status" value="1"/>
</dbReference>
<evidence type="ECO:0000256" key="1">
    <source>
        <dbReference type="SAM" id="MobiDB-lite"/>
    </source>
</evidence>
<proteinExistence type="predicted"/>
<gene>
    <name evidence="2" type="ORF">LAZ67_2006314</name>
</gene>
<reference evidence="2 3" key="1">
    <citation type="submission" date="2022-01" db="EMBL/GenBank/DDBJ databases">
        <title>A chromosomal length assembly of Cordylochernes scorpioides.</title>
        <authorList>
            <person name="Zeh D."/>
            <person name="Zeh J."/>
        </authorList>
    </citation>
    <scope>NUCLEOTIDE SEQUENCE [LARGE SCALE GENOMIC DNA]</scope>
    <source>
        <strain evidence="2">IN4F17</strain>
        <tissue evidence="2">Whole Body</tissue>
    </source>
</reference>
<dbReference type="EMBL" id="CP092864">
    <property type="protein sequence ID" value="UYV64007.1"/>
    <property type="molecule type" value="Genomic_DNA"/>
</dbReference>
<keyword evidence="3" id="KW-1185">Reference proteome</keyword>
<organism evidence="2 3">
    <name type="scientific">Cordylochernes scorpioides</name>
    <dbReference type="NCBI Taxonomy" id="51811"/>
    <lineage>
        <taxon>Eukaryota</taxon>
        <taxon>Metazoa</taxon>
        <taxon>Ecdysozoa</taxon>
        <taxon>Arthropoda</taxon>
        <taxon>Chelicerata</taxon>
        <taxon>Arachnida</taxon>
        <taxon>Pseudoscorpiones</taxon>
        <taxon>Cheliferoidea</taxon>
        <taxon>Chernetidae</taxon>
        <taxon>Cordylochernes</taxon>
    </lineage>
</organism>